<proteinExistence type="predicted"/>
<reference evidence="2" key="2">
    <citation type="submission" date="2015-01" db="EMBL/GenBank/DDBJ databases">
        <title>Evolutionary Origins and Diversification of the Mycorrhizal Mutualists.</title>
        <authorList>
            <consortium name="DOE Joint Genome Institute"/>
            <consortium name="Mycorrhizal Genomics Consortium"/>
            <person name="Kohler A."/>
            <person name="Kuo A."/>
            <person name="Nagy L.G."/>
            <person name="Floudas D."/>
            <person name="Copeland A."/>
            <person name="Barry K.W."/>
            <person name="Cichocki N."/>
            <person name="Veneault-Fourrey C."/>
            <person name="LaButti K."/>
            <person name="Lindquist E.A."/>
            <person name="Lipzen A."/>
            <person name="Lundell T."/>
            <person name="Morin E."/>
            <person name="Murat C."/>
            <person name="Riley R."/>
            <person name="Ohm R."/>
            <person name="Sun H."/>
            <person name="Tunlid A."/>
            <person name="Henrissat B."/>
            <person name="Grigoriev I.V."/>
            <person name="Hibbett D.S."/>
            <person name="Martin F."/>
        </authorList>
    </citation>
    <scope>NUCLEOTIDE SEQUENCE [LARGE SCALE GENOMIC DNA]</scope>
    <source>
        <strain evidence="2">MUT 4182</strain>
    </source>
</reference>
<evidence type="ECO:0000313" key="1">
    <source>
        <dbReference type="EMBL" id="KIO28201.1"/>
    </source>
</evidence>
<gene>
    <name evidence="1" type="ORF">M407DRAFT_22536</name>
</gene>
<accession>A0A0C3QL20</accession>
<reference evidence="1 2" key="1">
    <citation type="submission" date="2014-04" db="EMBL/GenBank/DDBJ databases">
        <authorList>
            <consortium name="DOE Joint Genome Institute"/>
            <person name="Kuo A."/>
            <person name="Girlanda M."/>
            <person name="Perotto S."/>
            <person name="Kohler A."/>
            <person name="Nagy L.G."/>
            <person name="Floudas D."/>
            <person name="Copeland A."/>
            <person name="Barry K.W."/>
            <person name="Cichocki N."/>
            <person name="Veneault-Fourrey C."/>
            <person name="LaButti K."/>
            <person name="Lindquist E.A."/>
            <person name="Lipzen A."/>
            <person name="Lundell T."/>
            <person name="Morin E."/>
            <person name="Murat C."/>
            <person name="Sun H."/>
            <person name="Tunlid A."/>
            <person name="Henrissat B."/>
            <person name="Grigoriev I.V."/>
            <person name="Hibbett D.S."/>
            <person name="Martin F."/>
            <person name="Nordberg H.P."/>
            <person name="Cantor M.N."/>
            <person name="Hua S.X."/>
        </authorList>
    </citation>
    <scope>NUCLEOTIDE SEQUENCE [LARGE SCALE GENOMIC DNA]</scope>
    <source>
        <strain evidence="1 2">MUT 4182</strain>
    </source>
</reference>
<dbReference type="AlphaFoldDB" id="A0A0C3QL20"/>
<organism evidence="1 2">
    <name type="scientific">Tulasnella calospora MUT 4182</name>
    <dbReference type="NCBI Taxonomy" id="1051891"/>
    <lineage>
        <taxon>Eukaryota</taxon>
        <taxon>Fungi</taxon>
        <taxon>Dikarya</taxon>
        <taxon>Basidiomycota</taxon>
        <taxon>Agaricomycotina</taxon>
        <taxon>Agaricomycetes</taxon>
        <taxon>Cantharellales</taxon>
        <taxon>Tulasnellaceae</taxon>
        <taxon>Tulasnella</taxon>
    </lineage>
</organism>
<dbReference type="OrthoDB" id="2734604at2759"/>
<keyword evidence="2" id="KW-1185">Reference proteome</keyword>
<dbReference type="Proteomes" id="UP000054248">
    <property type="component" value="Unassembled WGS sequence"/>
</dbReference>
<protein>
    <submittedName>
        <fullName evidence="1">Uncharacterized protein</fullName>
    </submittedName>
</protein>
<name>A0A0C3QL20_9AGAM</name>
<dbReference type="HOGENOM" id="CLU_1361311_0_0_1"/>
<dbReference type="EMBL" id="KN822997">
    <property type="protein sequence ID" value="KIO28201.1"/>
    <property type="molecule type" value="Genomic_DNA"/>
</dbReference>
<evidence type="ECO:0000313" key="2">
    <source>
        <dbReference type="Proteomes" id="UP000054248"/>
    </source>
</evidence>
<sequence>MKATNEIKPRLDVVSRAITSIVEGVCKENDFDIQYSGIESTDGLPVRQLPAIWDALKTAKARMNHQMNQLISRITHRWNLASSIHRLPAEVLAIIFQEFEPIPGHPDGDSSLLNLLLVLRAWYDAITGSPQLWRSFGAHTPYNIARLVVDHSKALPISVDWRPPREPPKRDLGKVLDLAIENSARVKSLTASVPHEGDPHL</sequence>